<sequence length="86" mass="9234">MTQPPGPYDASGRPQDHVPGRDEPIYDRPPRRGGFSGFPFPSYSTRTRRGTQVTVGGCCLPLPIGCLATTLAVTGYAVSRVVRARS</sequence>
<dbReference type="EMBL" id="BSUO01000001">
    <property type="protein sequence ID" value="GMA41941.1"/>
    <property type="molecule type" value="Genomic_DNA"/>
</dbReference>
<evidence type="ECO:0000313" key="3">
    <source>
        <dbReference type="Proteomes" id="UP001157126"/>
    </source>
</evidence>
<reference evidence="3" key="1">
    <citation type="journal article" date="2019" name="Int. J. Syst. Evol. Microbiol.">
        <title>The Global Catalogue of Microorganisms (GCM) 10K type strain sequencing project: providing services to taxonomists for standard genome sequencing and annotation.</title>
        <authorList>
            <consortium name="The Broad Institute Genomics Platform"/>
            <consortium name="The Broad Institute Genome Sequencing Center for Infectious Disease"/>
            <person name="Wu L."/>
            <person name="Ma J."/>
        </authorList>
    </citation>
    <scope>NUCLEOTIDE SEQUENCE [LARGE SCALE GENOMIC DNA]</scope>
    <source>
        <strain evidence="3">NBRC 113072</strain>
    </source>
</reference>
<comment type="caution">
    <text evidence="2">The sequence shown here is derived from an EMBL/GenBank/DDBJ whole genome shotgun (WGS) entry which is preliminary data.</text>
</comment>
<dbReference type="Proteomes" id="UP001157126">
    <property type="component" value="Unassembled WGS sequence"/>
</dbReference>
<evidence type="ECO:0000256" key="1">
    <source>
        <dbReference type="SAM" id="MobiDB-lite"/>
    </source>
</evidence>
<dbReference type="RefSeq" id="WP_284305428.1">
    <property type="nucleotide sequence ID" value="NZ_BSUO01000001.1"/>
</dbReference>
<gene>
    <name evidence="2" type="ORF">GCM10025883_39860</name>
</gene>
<feature type="region of interest" description="Disordered" evidence="1">
    <location>
        <begin position="1"/>
        <end position="48"/>
    </location>
</feature>
<protein>
    <submittedName>
        <fullName evidence="2">Uncharacterized protein</fullName>
    </submittedName>
</protein>
<feature type="compositionally biased region" description="Basic and acidic residues" evidence="1">
    <location>
        <begin position="14"/>
        <end position="30"/>
    </location>
</feature>
<organism evidence="2 3">
    <name type="scientific">Mobilicoccus caccae</name>
    <dbReference type="NCBI Taxonomy" id="1859295"/>
    <lineage>
        <taxon>Bacteria</taxon>
        <taxon>Bacillati</taxon>
        <taxon>Actinomycetota</taxon>
        <taxon>Actinomycetes</taxon>
        <taxon>Micrococcales</taxon>
        <taxon>Dermatophilaceae</taxon>
        <taxon>Mobilicoccus</taxon>
    </lineage>
</organism>
<name>A0ABQ6IXY8_9MICO</name>
<proteinExistence type="predicted"/>
<accession>A0ABQ6IXY8</accession>
<keyword evidence="3" id="KW-1185">Reference proteome</keyword>
<evidence type="ECO:0000313" key="2">
    <source>
        <dbReference type="EMBL" id="GMA41941.1"/>
    </source>
</evidence>